<evidence type="ECO:0000313" key="2">
    <source>
        <dbReference type="EMBL" id="PKZ23057.1"/>
    </source>
</evidence>
<evidence type="ECO:0000313" key="3">
    <source>
        <dbReference type="Proteomes" id="UP000234239"/>
    </source>
</evidence>
<organism evidence="2 3">
    <name type="scientific">Aerococcus sanguinicola</name>
    <dbReference type="NCBI Taxonomy" id="119206"/>
    <lineage>
        <taxon>Bacteria</taxon>
        <taxon>Bacillati</taxon>
        <taxon>Bacillota</taxon>
        <taxon>Bacilli</taxon>
        <taxon>Lactobacillales</taxon>
        <taxon>Aerococcaceae</taxon>
        <taxon>Aerococcus</taxon>
    </lineage>
</organism>
<feature type="domain" description="SprT-like" evidence="1">
    <location>
        <begin position="10"/>
        <end position="152"/>
    </location>
</feature>
<dbReference type="GO" id="GO:0006950">
    <property type="term" value="P:response to stress"/>
    <property type="evidence" value="ECO:0007669"/>
    <property type="project" value="UniProtKB-ARBA"/>
</dbReference>
<evidence type="ECO:0000259" key="1">
    <source>
        <dbReference type="SMART" id="SM00731"/>
    </source>
</evidence>
<proteinExistence type="predicted"/>
<protein>
    <submittedName>
        <fullName evidence="2">SprT family protein</fullName>
    </submittedName>
</protein>
<dbReference type="RefSeq" id="WP_070486547.1">
    <property type="nucleotide sequence ID" value="NZ_CAJHKM010000003.1"/>
</dbReference>
<comment type="caution">
    <text evidence="2">The sequence shown here is derived from an EMBL/GenBank/DDBJ whole genome shotgun (WGS) entry which is preliminary data.</text>
</comment>
<dbReference type="EMBL" id="PKGY01000001">
    <property type="protein sequence ID" value="PKZ23057.1"/>
    <property type="molecule type" value="Genomic_DNA"/>
</dbReference>
<sequence>MKTKKTYSDAALQALVEKVSLEDFGRPFCHQAVWNRRLRTTGGRFHSPSCKLDFNPRILDRYDQDLLVKVIRHELCHYHLYRQGSGYRHGNSQFKELLEAVGGIDYVPDLLDPSERKLYYYRCQGCHELYERERRINPRAMCGHCLGVLVQVEGPEDDLGGS</sequence>
<dbReference type="Pfam" id="PF10263">
    <property type="entry name" value="SprT-like"/>
    <property type="match status" value="1"/>
</dbReference>
<name>A0A2I1MSE6_9LACT</name>
<dbReference type="NCBIfam" id="NF003339">
    <property type="entry name" value="PRK04351.1"/>
    <property type="match status" value="1"/>
</dbReference>
<gene>
    <name evidence="2" type="ORF">CYJ28_00440</name>
</gene>
<dbReference type="SMART" id="SM00731">
    <property type="entry name" value="SprT"/>
    <property type="match status" value="1"/>
</dbReference>
<reference evidence="2 3" key="1">
    <citation type="submission" date="2017-12" db="EMBL/GenBank/DDBJ databases">
        <title>Phylogenetic diversity of female urinary microbiome.</title>
        <authorList>
            <person name="Thomas-White K."/>
            <person name="Wolfe A.J."/>
        </authorList>
    </citation>
    <scope>NUCLEOTIDE SEQUENCE [LARGE SCALE GENOMIC DNA]</scope>
    <source>
        <strain evidence="2 3">UMB0139</strain>
    </source>
</reference>
<dbReference type="GeneID" id="92902534"/>
<dbReference type="Proteomes" id="UP000234239">
    <property type="component" value="Unassembled WGS sequence"/>
</dbReference>
<dbReference type="OrthoDB" id="9799909at2"/>
<accession>A0A2I1MSE6</accession>
<dbReference type="InterPro" id="IPR006640">
    <property type="entry name" value="SprT-like_domain"/>
</dbReference>
<dbReference type="AlphaFoldDB" id="A0A2I1MSE6"/>